<evidence type="ECO:0000256" key="1">
    <source>
        <dbReference type="ARBA" id="ARBA00001933"/>
    </source>
</evidence>
<proteinExistence type="inferred from homology"/>
<dbReference type="Pfam" id="PF01212">
    <property type="entry name" value="Beta_elim_lyase"/>
    <property type="match status" value="1"/>
</dbReference>
<dbReference type="GeneID" id="43588566"/>
<dbReference type="InterPro" id="IPR023603">
    <property type="entry name" value="Low_specificity_L-TA-like"/>
</dbReference>
<dbReference type="Gene3D" id="3.90.1150.10">
    <property type="entry name" value="Aspartate Aminotransferase, domain 1"/>
    <property type="match status" value="1"/>
</dbReference>
<dbReference type="GO" id="GO:0006567">
    <property type="term" value="P:L-threonine catabolic process"/>
    <property type="evidence" value="ECO:0007669"/>
    <property type="project" value="TreeGrafter"/>
</dbReference>
<reference evidence="6" key="2">
    <citation type="submission" date="2024-01" db="EMBL/GenBank/DDBJ databases">
        <title>Comparative genomics of Cryptococcus and Kwoniella reveals pathogenesis evolution and contrasting modes of karyotype evolution via chromosome fusion or intercentromeric recombination.</title>
        <authorList>
            <person name="Coelho M.A."/>
            <person name="David-Palma M."/>
            <person name="Shea T."/>
            <person name="Bowers K."/>
            <person name="McGinley-Smith S."/>
            <person name="Mohammad A.W."/>
            <person name="Gnirke A."/>
            <person name="Yurkov A.M."/>
            <person name="Nowrousian M."/>
            <person name="Sun S."/>
            <person name="Cuomo C.A."/>
            <person name="Heitman J."/>
        </authorList>
    </citation>
    <scope>NUCLEOTIDE SEQUENCE</scope>
    <source>
        <strain evidence="6">CBS 12478</strain>
    </source>
</reference>
<evidence type="ECO:0000256" key="4">
    <source>
        <dbReference type="ARBA" id="ARBA00023239"/>
    </source>
</evidence>
<keyword evidence="4" id="KW-0456">Lyase</keyword>
<dbReference type="PANTHER" id="PTHR48097">
    <property type="entry name" value="L-THREONINE ALDOLASE-RELATED"/>
    <property type="match status" value="1"/>
</dbReference>
<dbReference type="RefSeq" id="XP_031861296.2">
    <property type="nucleotide sequence ID" value="XM_032004431.2"/>
</dbReference>
<dbReference type="GO" id="GO:0008732">
    <property type="term" value="F:L-allo-threonine aldolase activity"/>
    <property type="evidence" value="ECO:0007669"/>
    <property type="project" value="TreeGrafter"/>
</dbReference>
<accession>A0AAJ8LF19</accession>
<comment type="cofactor">
    <cofactor evidence="1">
        <name>pyridoxal 5'-phosphate</name>
        <dbReference type="ChEBI" id="CHEBI:597326"/>
    </cofactor>
</comment>
<dbReference type="InterPro" id="IPR015424">
    <property type="entry name" value="PyrdxlP-dep_Trfase"/>
</dbReference>
<evidence type="ECO:0000256" key="2">
    <source>
        <dbReference type="ARBA" id="ARBA00006966"/>
    </source>
</evidence>
<name>A0AAJ8LF19_9TREE</name>
<feature type="domain" description="Aromatic amino acid beta-eliminating lyase/threonine aldolase" evidence="5">
    <location>
        <begin position="86"/>
        <end position="381"/>
    </location>
</feature>
<dbReference type="SUPFAM" id="SSF53383">
    <property type="entry name" value="PLP-dependent transferases"/>
    <property type="match status" value="1"/>
</dbReference>
<dbReference type="GO" id="GO:0005829">
    <property type="term" value="C:cytosol"/>
    <property type="evidence" value="ECO:0007669"/>
    <property type="project" value="TreeGrafter"/>
</dbReference>
<sequence length="483" mass="52844">MSRRCVPTSLTAYISSARPFQTNTVHLPIRTSSSPFLYRLGHYRAFSQTITRYNMPVAIPKNTSAEVTAEVGGQANVDQLHRTSRDFRSDTITIPTDAQLLFALRASRGDDVYGEDPSTTNLEKRIAKLTGKEAALFAVSGTMTNQLAIRTHMKQPPHSVITDWRAHVHKMEAGGIAMFSQATTHQLVPSNGIHLTVEDIEPALQLGDNIHIAPTKLICLENTLSGIVFPQDEAVRIGELARKHDIGMHLDGARIWNAAAAEIEKRGLDATKEEDLQTVLTELCAPFDSASLCLSKGIGAPIGSAIVGTREFIARAKWFRKAFGGGIRQAGGLAASADYAITHHFPRLAGTHKLAKRLEEGLRELGCDILAPVDTNMVFFNSKNMGLPLDAVMARLAALPDPIIVGRERCVLHHQISPEAVEDFIATVAEMKKEKEESGQLKKDVLDQDAKDKLYRFVGPEGDKEDKAKVSEADLRKQGALGY</sequence>
<comment type="similarity">
    <text evidence="2">Belongs to the threonine aldolase family.</text>
</comment>
<dbReference type="InterPro" id="IPR015421">
    <property type="entry name" value="PyrdxlP-dep_Trfase_major"/>
</dbReference>
<organism evidence="6 7">
    <name type="scientific">Kwoniella shandongensis</name>
    <dbReference type="NCBI Taxonomy" id="1734106"/>
    <lineage>
        <taxon>Eukaryota</taxon>
        <taxon>Fungi</taxon>
        <taxon>Dikarya</taxon>
        <taxon>Basidiomycota</taxon>
        <taxon>Agaricomycotina</taxon>
        <taxon>Tremellomycetes</taxon>
        <taxon>Tremellales</taxon>
        <taxon>Cryptococcaceae</taxon>
        <taxon>Kwoniella</taxon>
    </lineage>
</organism>
<dbReference type="NCBIfam" id="NF041359">
    <property type="entry name" value="GntG_guanitoxin"/>
    <property type="match status" value="1"/>
</dbReference>
<protein>
    <recommendedName>
        <fullName evidence="5">Aromatic amino acid beta-eliminating lyase/threonine aldolase domain-containing protein</fullName>
    </recommendedName>
</protein>
<evidence type="ECO:0000313" key="6">
    <source>
        <dbReference type="EMBL" id="WWD17968.1"/>
    </source>
</evidence>
<dbReference type="FunFam" id="3.40.640.10:FF:000030">
    <property type="entry name" value="Low-specificity L-threonine aldolase"/>
    <property type="match status" value="1"/>
</dbReference>
<dbReference type="FunFam" id="3.90.1150.10:FF:000089">
    <property type="entry name" value="Threonine aldolase, putative"/>
    <property type="match status" value="1"/>
</dbReference>
<keyword evidence="7" id="KW-1185">Reference proteome</keyword>
<evidence type="ECO:0000259" key="5">
    <source>
        <dbReference type="Pfam" id="PF01212"/>
    </source>
</evidence>
<gene>
    <name evidence="6" type="ORF">CI109_102413</name>
</gene>
<dbReference type="PANTHER" id="PTHR48097:SF9">
    <property type="entry name" value="L-THREONINE ALDOLASE"/>
    <property type="match status" value="1"/>
</dbReference>
<reference evidence="6" key="1">
    <citation type="submission" date="2017-08" db="EMBL/GenBank/DDBJ databases">
        <authorList>
            <person name="Cuomo C."/>
            <person name="Billmyre B."/>
            <person name="Heitman J."/>
        </authorList>
    </citation>
    <scope>NUCLEOTIDE SEQUENCE</scope>
    <source>
        <strain evidence="6">CBS 12478</strain>
    </source>
</reference>
<dbReference type="InterPro" id="IPR001597">
    <property type="entry name" value="ArAA_b-elim_lyase/Thr_aldolase"/>
</dbReference>
<dbReference type="AlphaFoldDB" id="A0AAJ8LF19"/>
<dbReference type="Gene3D" id="3.40.640.10">
    <property type="entry name" value="Type I PLP-dependent aspartate aminotransferase-like (Major domain)"/>
    <property type="match status" value="1"/>
</dbReference>
<dbReference type="EMBL" id="CP144054">
    <property type="protein sequence ID" value="WWD17968.1"/>
    <property type="molecule type" value="Genomic_DNA"/>
</dbReference>
<evidence type="ECO:0000313" key="7">
    <source>
        <dbReference type="Proteomes" id="UP000322225"/>
    </source>
</evidence>
<keyword evidence="3" id="KW-0663">Pyridoxal phosphate</keyword>
<dbReference type="GO" id="GO:0006545">
    <property type="term" value="P:glycine biosynthetic process"/>
    <property type="evidence" value="ECO:0007669"/>
    <property type="project" value="TreeGrafter"/>
</dbReference>
<dbReference type="Proteomes" id="UP000322225">
    <property type="component" value="Chromosome 4"/>
</dbReference>
<dbReference type="KEGG" id="ksn:43588566"/>
<evidence type="ECO:0000256" key="3">
    <source>
        <dbReference type="ARBA" id="ARBA00022898"/>
    </source>
</evidence>
<dbReference type="InterPro" id="IPR015422">
    <property type="entry name" value="PyrdxlP-dep_Trfase_small"/>
</dbReference>